<feature type="chain" id="PRO_5025689935" evidence="3">
    <location>
        <begin position="21"/>
        <end position="560"/>
    </location>
</feature>
<reference evidence="6 7" key="1">
    <citation type="submission" date="2020-01" db="EMBL/GenBank/DDBJ databases">
        <authorList>
            <person name="Kim M.K."/>
        </authorList>
    </citation>
    <scope>NUCLEOTIDE SEQUENCE [LARGE SCALE GENOMIC DNA]</scope>
    <source>
        <strain evidence="6 7">172606-1</strain>
    </source>
</reference>
<dbReference type="InterPro" id="IPR039565">
    <property type="entry name" value="BamD-like"/>
</dbReference>
<gene>
    <name evidence="6" type="ORF">GXP67_11030</name>
</gene>
<keyword evidence="2 3" id="KW-0732">Signal</keyword>
<dbReference type="Pfam" id="PF13525">
    <property type="entry name" value="YfiO"/>
    <property type="match status" value="1"/>
</dbReference>
<feature type="domain" description="Leucine-binding protein" evidence="4">
    <location>
        <begin position="239"/>
        <end position="521"/>
    </location>
</feature>
<proteinExistence type="inferred from homology"/>
<comment type="similarity">
    <text evidence="1">Belongs to the leucine-binding protein family.</text>
</comment>
<keyword evidence="7" id="KW-1185">Reference proteome</keyword>
<dbReference type="Proteomes" id="UP000480178">
    <property type="component" value="Chromosome"/>
</dbReference>
<dbReference type="InterPro" id="IPR028082">
    <property type="entry name" value="Peripla_BP_I"/>
</dbReference>
<evidence type="ECO:0000256" key="3">
    <source>
        <dbReference type="SAM" id="SignalP"/>
    </source>
</evidence>
<feature type="domain" description="Outer membrane lipoprotein BamD-like" evidence="5">
    <location>
        <begin position="27"/>
        <end position="161"/>
    </location>
</feature>
<dbReference type="AlphaFoldDB" id="A0A6C0GHI1"/>
<dbReference type="InterPro" id="IPR011990">
    <property type="entry name" value="TPR-like_helical_dom_sf"/>
</dbReference>
<sequence>MMQKTLLTFCFLILSFVAFSQANKDLERKYESGKQLLKQEKYDLAREIFSSLSKQTADNPYIAYSHYYQAYALFKTAKYDAARLQLIQLLEKYPSFSDAESANYLLANIAFEKGNEDAALGYLEKCKSKQIREDVQNLKSHYLAQEQELNTLKNLQKKYPEDEVIAGVLIDKLLASARDEDASLAKQLDTKFKLGRIKAMEELKKISKKAEYNIAVLFPFQPEGMEAGKPRNNQFVLDMYEGIRIAADELTTQGTKVNVFAYDIANDGNKMLETVNLPEFAGMDILIGPLYGATNKVAVAFANQKSVGLINPISNNGQLIENNPSAYLLKPSLETQVQKAAEYALNTFAPKSVMILFGPTPKDSSLAVTYRKQILDKGGKVNAIKKITQVNVGDIAQAITETQETSLGHVFITTDNQNIVVNFTNALEQRSSKVPVVTLSNWLELKLISFDQFERRNIHFIYPEYIDYGSETVKSFRKNYVSKKSIIPSIYSYQGYDMMLFFGRLLGEHGTFFHQALHQQAPQKGVILPGYNYTGANDNQYVPLVKFQNAQLVLINPIAE</sequence>
<protein>
    <submittedName>
        <fullName evidence="6">ABC transporter substrate-binding protein</fullName>
    </submittedName>
</protein>
<name>A0A6C0GHI1_9BACT</name>
<evidence type="ECO:0000259" key="4">
    <source>
        <dbReference type="Pfam" id="PF13458"/>
    </source>
</evidence>
<dbReference type="InterPro" id="IPR028081">
    <property type="entry name" value="Leu-bd"/>
</dbReference>
<dbReference type="RefSeq" id="WP_162443185.1">
    <property type="nucleotide sequence ID" value="NZ_CP048222.1"/>
</dbReference>
<feature type="signal peptide" evidence="3">
    <location>
        <begin position="1"/>
        <end position="20"/>
    </location>
</feature>
<dbReference type="SUPFAM" id="SSF53822">
    <property type="entry name" value="Periplasmic binding protein-like I"/>
    <property type="match status" value="1"/>
</dbReference>
<evidence type="ECO:0000313" key="6">
    <source>
        <dbReference type="EMBL" id="QHT67142.1"/>
    </source>
</evidence>
<organism evidence="6 7">
    <name type="scientific">Rhodocytophaga rosea</name>
    <dbReference type="NCBI Taxonomy" id="2704465"/>
    <lineage>
        <taxon>Bacteria</taxon>
        <taxon>Pseudomonadati</taxon>
        <taxon>Bacteroidota</taxon>
        <taxon>Cytophagia</taxon>
        <taxon>Cytophagales</taxon>
        <taxon>Rhodocytophagaceae</taxon>
        <taxon>Rhodocytophaga</taxon>
    </lineage>
</organism>
<evidence type="ECO:0000313" key="7">
    <source>
        <dbReference type="Proteomes" id="UP000480178"/>
    </source>
</evidence>
<evidence type="ECO:0000256" key="1">
    <source>
        <dbReference type="ARBA" id="ARBA00010062"/>
    </source>
</evidence>
<dbReference type="EMBL" id="CP048222">
    <property type="protein sequence ID" value="QHT67142.1"/>
    <property type="molecule type" value="Genomic_DNA"/>
</dbReference>
<dbReference type="Pfam" id="PF13458">
    <property type="entry name" value="Peripla_BP_6"/>
    <property type="match status" value="1"/>
</dbReference>
<evidence type="ECO:0000259" key="5">
    <source>
        <dbReference type="Pfam" id="PF13525"/>
    </source>
</evidence>
<dbReference type="SUPFAM" id="SSF48452">
    <property type="entry name" value="TPR-like"/>
    <property type="match status" value="1"/>
</dbReference>
<accession>A0A6C0GHI1</accession>
<dbReference type="Gene3D" id="3.40.50.2300">
    <property type="match status" value="2"/>
</dbReference>
<dbReference type="CDD" id="cd06268">
    <property type="entry name" value="PBP1_ABC_transporter_LIVBP-like"/>
    <property type="match status" value="1"/>
</dbReference>
<dbReference type="Gene3D" id="1.25.40.10">
    <property type="entry name" value="Tetratricopeptide repeat domain"/>
    <property type="match status" value="1"/>
</dbReference>
<dbReference type="KEGG" id="rhoz:GXP67_11030"/>
<evidence type="ECO:0000256" key="2">
    <source>
        <dbReference type="ARBA" id="ARBA00022729"/>
    </source>
</evidence>